<proteinExistence type="predicted"/>
<dbReference type="InterPro" id="IPR029068">
    <property type="entry name" value="Glyas_Bleomycin-R_OHBP_Dase"/>
</dbReference>
<gene>
    <name evidence="2" type="ORF">SAMN06273572_10282</name>
</gene>
<dbReference type="EMBL" id="OCTN01000002">
    <property type="protein sequence ID" value="SOH93406.1"/>
    <property type="molecule type" value="Genomic_DNA"/>
</dbReference>
<protein>
    <submittedName>
        <fullName evidence="2">Glyoxalase-like domain-containing protein</fullName>
    </submittedName>
</protein>
<evidence type="ECO:0000313" key="3">
    <source>
        <dbReference type="Proteomes" id="UP000220034"/>
    </source>
</evidence>
<dbReference type="Gene3D" id="3.10.180.10">
    <property type="entry name" value="2,3-Dihydroxybiphenyl 1,2-Dioxygenase, domain 1"/>
    <property type="match status" value="1"/>
</dbReference>
<accession>A0A2C9CPX7</accession>
<dbReference type="OrthoDB" id="8451710at2"/>
<dbReference type="AlphaFoldDB" id="A0A2C9CPX7"/>
<dbReference type="RefSeq" id="WP_097928992.1">
    <property type="nucleotide sequence ID" value="NZ_OCTN01000002.1"/>
</dbReference>
<dbReference type="Proteomes" id="UP000220034">
    <property type="component" value="Unassembled WGS sequence"/>
</dbReference>
<reference evidence="3" key="1">
    <citation type="submission" date="2017-09" db="EMBL/GenBank/DDBJ databases">
        <authorList>
            <person name="Varghese N."/>
            <person name="Submissions S."/>
        </authorList>
    </citation>
    <scope>NUCLEOTIDE SEQUENCE [LARGE SCALE GENOMIC DNA]</scope>
    <source>
        <strain evidence="3">C7</strain>
    </source>
</reference>
<dbReference type="InterPro" id="IPR025870">
    <property type="entry name" value="Glyoxalase-like_dom"/>
</dbReference>
<sequence>MQIDHLVFAAADLQTGREWMTRMLGVPPGGAGQHPLMGTHNALWSLGDCYLEVIAVDPAVTAQRTRWFGLDDPAVQKSLADGPRLLTWVARVNDLHQRLHEIALPVGPAVRVTRAGLHWDLSVRDDGALLQGGRVPTLIEWPADVVTPEISLPDGGVSLENIAISDASAPLLTAVADVPKVQHIASGPALRATFATPRGSVTLTS</sequence>
<feature type="domain" description="Glyoxalase-like" evidence="1">
    <location>
        <begin position="3"/>
        <end position="171"/>
    </location>
</feature>
<evidence type="ECO:0000259" key="1">
    <source>
        <dbReference type="Pfam" id="PF13468"/>
    </source>
</evidence>
<keyword evidence="3" id="KW-1185">Reference proteome</keyword>
<dbReference type="Pfam" id="PF13468">
    <property type="entry name" value="Glyoxalase_3"/>
    <property type="match status" value="1"/>
</dbReference>
<name>A0A2C9CPX7_9RHOB</name>
<evidence type="ECO:0000313" key="2">
    <source>
        <dbReference type="EMBL" id="SOH93406.1"/>
    </source>
</evidence>
<organism evidence="2 3">
    <name type="scientific">Pontivivens marinum</name>
    <dbReference type="NCBI Taxonomy" id="1690039"/>
    <lineage>
        <taxon>Bacteria</taxon>
        <taxon>Pseudomonadati</taxon>
        <taxon>Pseudomonadota</taxon>
        <taxon>Alphaproteobacteria</taxon>
        <taxon>Rhodobacterales</taxon>
        <taxon>Paracoccaceae</taxon>
        <taxon>Pontivivens</taxon>
    </lineage>
</organism>
<dbReference type="SUPFAM" id="SSF54593">
    <property type="entry name" value="Glyoxalase/Bleomycin resistance protein/Dihydroxybiphenyl dioxygenase"/>
    <property type="match status" value="1"/>
</dbReference>